<dbReference type="GO" id="GO:0009094">
    <property type="term" value="P:L-phenylalanine biosynthetic process"/>
    <property type="evidence" value="ECO:0007669"/>
    <property type="project" value="UniProtKB-KW"/>
</dbReference>
<accession>A0A9P6LJD3</accession>
<feature type="domain" description="Prephenate dehydratase" evidence="9">
    <location>
        <begin position="18"/>
        <end position="236"/>
    </location>
</feature>
<keyword evidence="3" id="KW-0028">Amino-acid biosynthesis</keyword>
<feature type="region of interest" description="Disordered" evidence="8">
    <location>
        <begin position="118"/>
        <end position="141"/>
    </location>
</feature>
<dbReference type="InterPro" id="IPR045865">
    <property type="entry name" value="ACT-like_dom_sf"/>
</dbReference>
<dbReference type="GO" id="GO:0004664">
    <property type="term" value="F:prephenate dehydratase activity"/>
    <property type="evidence" value="ECO:0007669"/>
    <property type="project" value="UniProtKB-EC"/>
</dbReference>
<evidence type="ECO:0000256" key="8">
    <source>
        <dbReference type="SAM" id="MobiDB-lite"/>
    </source>
</evidence>
<dbReference type="SUPFAM" id="SSF53850">
    <property type="entry name" value="Periplasmic binding protein-like II"/>
    <property type="match status" value="2"/>
</dbReference>
<comment type="catalytic activity">
    <reaction evidence="7">
        <text>prephenate + H(+) = 3-phenylpyruvate + CO2 + H2O</text>
        <dbReference type="Rhea" id="RHEA:21648"/>
        <dbReference type="ChEBI" id="CHEBI:15377"/>
        <dbReference type="ChEBI" id="CHEBI:15378"/>
        <dbReference type="ChEBI" id="CHEBI:16526"/>
        <dbReference type="ChEBI" id="CHEBI:18005"/>
        <dbReference type="ChEBI" id="CHEBI:29934"/>
        <dbReference type="EC" id="4.2.1.51"/>
    </reaction>
</comment>
<keyword evidence="5" id="KW-0584">Phenylalanine biosynthesis</keyword>
<evidence type="ECO:0000313" key="11">
    <source>
        <dbReference type="EMBL" id="KAF9875563.1"/>
    </source>
</evidence>
<evidence type="ECO:0000313" key="12">
    <source>
        <dbReference type="Proteomes" id="UP000781932"/>
    </source>
</evidence>
<organism evidence="11 12">
    <name type="scientific">Colletotrichum karsti</name>
    <dbReference type="NCBI Taxonomy" id="1095194"/>
    <lineage>
        <taxon>Eukaryota</taxon>
        <taxon>Fungi</taxon>
        <taxon>Dikarya</taxon>
        <taxon>Ascomycota</taxon>
        <taxon>Pezizomycotina</taxon>
        <taxon>Sordariomycetes</taxon>
        <taxon>Hypocreomycetidae</taxon>
        <taxon>Glomerellales</taxon>
        <taxon>Glomerellaceae</taxon>
        <taxon>Colletotrichum</taxon>
        <taxon>Colletotrichum boninense species complex</taxon>
    </lineage>
</organism>
<dbReference type="PROSITE" id="PS51671">
    <property type="entry name" value="ACT"/>
    <property type="match status" value="1"/>
</dbReference>
<keyword evidence="4" id="KW-0057">Aromatic amino acid biosynthesis</keyword>
<dbReference type="InterPro" id="IPR001086">
    <property type="entry name" value="Preph_deHydtase"/>
</dbReference>
<dbReference type="PANTHER" id="PTHR21022">
    <property type="entry name" value="PREPHENATE DEHYDRATASE P PROTEIN"/>
    <property type="match status" value="1"/>
</dbReference>
<dbReference type="GeneID" id="62162735"/>
<keyword evidence="12" id="KW-1185">Reference proteome</keyword>
<evidence type="ECO:0000259" key="9">
    <source>
        <dbReference type="PROSITE" id="PS51171"/>
    </source>
</evidence>
<feature type="domain" description="ACT" evidence="10">
    <location>
        <begin position="257"/>
        <end position="342"/>
    </location>
</feature>
<proteinExistence type="predicted"/>
<dbReference type="AlphaFoldDB" id="A0A9P6LJD3"/>
<dbReference type="Gene3D" id="3.40.50.300">
    <property type="entry name" value="P-loop containing nucleotide triphosphate hydrolases"/>
    <property type="match status" value="1"/>
</dbReference>
<dbReference type="InterPro" id="IPR027417">
    <property type="entry name" value="P-loop_NTPase"/>
</dbReference>
<evidence type="ECO:0000256" key="2">
    <source>
        <dbReference type="ARBA" id="ARBA00013147"/>
    </source>
</evidence>
<reference evidence="11" key="2">
    <citation type="submission" date="2020-11" db="EMBL/GenBank/DDBJ databases">
        <title>Whole genome sequencing of Colletotrichum sp.</title>
        <authorList>
            <person name="Li H."/>
        </authorList>
    </citation>
    <scope>NUCLEOTIDE SEQUENCE</scope>
    <source>
        <strain evidence="11">CkLH20</strain>
    </source>
</reference>
<dbReference type="CDD" id="cd04905">
    <property type="entry name" value="ACT_CM-PDT"/>
    <property type="match status" value="1"/>
</dbReference>
<dbReference type="EMBL" id="JAATWM020000021">
    <property type="protein sequence ID" value="KAF9875563.1"/>
    <property type="molecule type" value="Genomic_DNA"/>
</dbReference>
<evidence type="ECO:0000259" key="10">
    <source>
        <dbReference type="PROSITE" id="PS51671"/>
    </source>
</evidence>
<dbReference type="Gene3D" id="3.30.70.260">
    <property type="match status" value="1"/>
</dbReference>
<reference evidence="11" key="1">
    <citation type="submission" date="2020-03" db="EMBL/GenBank/DDBJ databases">
        <authorList>
            <person name="He L."/>
        </authorList>
    </citation>
    <scope>NUCLEOTIDE SEQUENCE</scope>
    <source>
        <strain evidence="11">CkLH20</strain>
    </source>
</reference>
<evidence type="ECO:0000256" key="1">
    <source>
        <dbReference type="ARBA" id="ARBA00004741"/>
    </source>
</evidence>
<evidence type="ECO:0000256" key="7">
    <source>
        <dbReference type="ARBA" id="ARBA00047848"/>
    </source>
</evidence>
<dbReference type="PROSITE" id="PS51171">
    <property type="entry name" value="PREPHENATE_DEHYDR_3"/>
    <property type="match status" value="1"/>
</dbReference>
<dbReference type="CDD" id="cd13532">
    <property type="entry name" value="PBP2_PDT_like"/>
    <property type="match status" value="1"/>
</dbReference>
<dbReference type="SUPFAM" id="SSF52540">
    <property type="entry name" value="P-loop containing nucleoside triphosphate hydrolases"/>
    <property type="match status" value="1"/>
</dbReference>
<comment type="pathway">
    <text evidence="1">Amino-acid biosynthesis; L-phenylalanine biosynthesis; phenylpyruvate from prephenate: step 1/1.</text>
</comment>
<evidence type="ECO:0000256" key="5">
    <source>
        <dbReference type="ARBA" id="ARBA00023222"/>
    </source>
</evidence>
<dbReference type="Proteomes" id="UP000781932">
    <property type="component" value="Unassembled WGS sequence"/>
</dbReference>
<dbReference type="Pfam" id="PF00800">
    <property type="entry name" value="PDT"/>
    <property type="match status" value="1"/>
</dbReference>
<evidence type="ECO:0000256" key="3">
    <source>
        <dbReference type="ARBA" id="ARBA00022605"/>
    </source>
</evidence>
<sequence length="607" mass="67827">MSDKSQVPVEAAGGAKPLVAFLGPQASYTHQASLQAFPEDQWELRPVVTITDIFEVVQAGEVAFGVVPVENSTNGSVLFTLDNFADRNSLYPDLSVCGEIYLDVHHFLVGRRPSRALDDAAGPGDGSGACTPTASDPNPLKPRTKPLCSLKHVQRLYSHPQAWGQCVAFLQTYLKGIEAIDVSSTSRAAELVSMDETGTSAAISSEIAARMHGIDVLARSIEDREDNTTRFFIVRKGLGGRMPDHCERKRGRTKSMVSFTVPHEAPGALADVLECFRRFKLNLTSINSRPSLTGPFTYVFFVEFEGHRFQDPDGRVKGALEGVFMARRDKLACVHEPFGDAFYYGPERMAERFENDAEGREKSGFSDTTYADVLRQIEDAGKEGNKRIFLKDMAQYLLAPNAGKTAIAPSAGSVPEANNPTVLPIETLRKFQWTFLIRHPRRSIPSYYRCTVPPLDEVTGFYNFMQCEAGYVELRRLFDFLVKEGIVDSNNLMVVDADDLLDNPEGIIRAYCEHVGLDFTDNMLNWGEEDTKIAQEKFAKWTGFHEDALGSTSLKPRNKAHKKVITRESEEAEWKQKFGEKGLQEIRKCVDDNVKDYEYLKKFAIRV</sequence>
<dbReference type="EC" id="4.2.1.51" evidence="2"/>
<comment type="caution">
    <text evidence="11">The sequence shown here is derived from an EMBL/GenBank/DDBJ whole genome shotgun (WGS) entry which is preliminary data.</text>
</comment>
<dbReference type="Gene3D" id="3.40.190.10">
    <property type="entry name" value="Periplasmic binding protein-like II"/>
    <property type="match status" value="2"/>
</dbReference>
<dbReference type="FunFam" id="3.40.190.10:FF:000034">
    <property type="entry name" value="Chorismate mutase/prephenate dehydratase"/>
    <property type="match status" value="1"/>
</dbReference>
<dbReference type="GO" id="GO:0005737">
    <property type="term" value="C:cytoplasm"/>
    <property type="evidence" value="ECO:0007669"/>
    <property type="project" value="TreeGrafter"/>
</dbReference>
<keyword evidence="6" id="KW-0456">Lyase</keyword>
<protein>
    <recommendedName>
        <fullName evidence="2">prephenate dehydratase</fullName>
        <ecNumber evidence="2">4.2.1.51</ecNumber>
    </recommendedName>
</protein>
<dbReference type="InterPro" id="IPR002912">
    <property type="entry name" value="ACT_dom"/>
</dbReference>
<gene>
    <name evidence="11" type="ORF">CkaCkLH20_06944</name>
</gene>
<dbReference type="FunFam" id="3.40.190.10:FF:000228">
    <property type="entry name" value="Chorismate mutase/prephenate dehydratase"/>
    <property type="match status" value="1"/>
</dbReference>
<dbReference type="RefSeq" id="XP_038745024.1">
    <property type="nucleotide sequence ID" value="XM_038889661.1"/>
</dbReference>
<evidence type="ECO:0000256" key="4">
    <source>
        <dbReference type="ARBA" id="ARBA00023141"/>
    </source>
</evidence>
<dbReference type="OrthoDB" id="983542at2759"/>
<evidence type="ECO:0000256" key="6">
    <source>
        <dbReference type="ARBA" id="ARBA00023239"/>
    </source>
</evidence>
<name>A0A9P6LJD3_9PEZI</name>
<dbReference type="SUPFAM" id="SSF55021">
    <property type="entry name" value="ACT-like"/>
    <property type="match status" value="1"/>
</dbReference>
<dbReference type="PANTHER" id="PTHR21022:SF19">
    <property type="entry name" value="PREPHENATE DEHYDRATASE-RELATED"/>
    <property type="match status" value="1"/>
</dbReference>